<dbReference type="GO" id="GO:0004674">
    <property type="term" value="F:protein serine/threonine kinase activity"/>
    <property type="evidence" value="ECO:0007669"/>
    <property type="project" value="UniProtKB-KW"/>
</dbReference>
<feature type="region of interest" description="Disordered" evidence="8">
    <location>
        <begin position="367"/>
        <end position="386"/>
    </location>
</feature>
<dbReference type="CDD" id="cd05117">
    <property type="entry name" value="STKc_CAMK"/>
    <property type="match status" value="1"/>
</dbReference>
<gene>
    <name evidence="10" type="ORF">BZG36_04997</name>
</gene>
<evidence type="ECO:0000313" key="11">
    <source>
        <dbReference type="Proteomes" id="UP000242875"/>
    </source>
</evidence>
<dbReference type="AlphaFoldDB" id="A0A261XUY3"/>
<evidence type="ECO:0000256" key="1">
    <source>
        <dbReference type="ARBA" id="ARBA00022527"/>
    </source>
</evidence>
<dbReference type="Proteomes" id="UP000242875">
    <property type="component" value="Unassembled WGS sequence"/>
</dbReference>
<feature type="region of interest" description="Disordered" evidence="8">
    <location>
        <begin position="1"/>
        <end position="46"/>
    </location>
</feature>
<evidence type="ECO:0000313" key="10">
    <source>
        <dbReference type="EMBL" id="OZJ02152.1"/>
    </source>
</evidence>
<keyword evidence="3 6" id="KW-0547">Nucleotide-binding</keyword>
<dbReference type="InterPro" id="IPR011009">
    <property type="entry name" value="Kinase-like_dom_sf"/>
</dbReference>
<feature type="compositionally biased region" description="Basic and acidic residues" evidence="8">
    <location>
        <begin position="19"/>
        <end position="34"/>
    </location>
</feature>
<name>A0A261XUY3_9FUNG</name>
<dbReference type="InterPro" id="IPR017441">
    <property type="entry name" value="Protein_kinase_ATP_BS"/>
</dbReference>
<keyword evidence="5 6" id="KW-0067">ATP-binding</keyword>
<sequence>MSWLRHIRKAVRGTLSPEPKPEKVERKQEKERTSSPKPPSSSYPRELRKRYEVLNKTLGVGTFAVVKECVDKVTGIHCALKIIMKKALIGKEHMLTTELNILTAVQHPNIVSLHQLYETPDAVCIVTDLASGGELFQQLLKRGNYDEVDASRLIAQILEGVKYLHERDIVHRDLKPENLLFKSTLADAPLMITDFGLSKILNNHDDILMTACGTPGYVAPEVLMQTGHGKPVDCWSIGVIMYTILCGYTPFWGEDQASLFEAIMSGEFEFEEEYWSDISDSAKDLITRFLTFEPQDRITAAEALTHPWITGSTSTQSSRIDLLQRITKLPEDTRQQFQNAMNTLRAVRQSRESIANEDRIPKRNRVGVQTAQSAPTKMELQTEQMM</sequence>
<dbReference type="Gene3D" id="1.10.510.10">
    <property type="entry name" value="Transferase(Phosphotransferase) domain 1"/>
    <property type="match status" value="1"/>
</dbReference>
<comment type="caution">
    <text evidence="10">The sequence shown here is derived from an EMBL/GenBank/DDBJ whole genome shotgun (WGS) entry which is preliminary data.</text>
</comment>
<dbReference type="OrthoDB" id="40902at2759"/>
<evidence type="ECO:0000259" key="9">
    <source>
        <dbReference type="PROSITE" id="PS50011"/>
    </source>
</evidence>
<dbReference type="InterPro" id="IPR000719">
    <property type="entry name" value="Prot_kinase_dom"/>
</dbReference>
<dbReference type="PANTHER" id="PTHR24347">
    <property type="entry name" value="SERINE/THREONINE-PROTEIN KINASE"/>
    <property type="match status" value="1"/>
</dbReference>
<protein>
    <recommendedName>
        <fullName evidence="9">Protein kinase domain-containing protein</fullName>
    </recommendedName>
</protein>
<dbReference type="Gene3D" id="3.30.200.20">
    <property type="entry name" value="Phosphorylase Kinase, domain 1"/>
    <property type="match status" value="1"/>
</dbReference>
<keyword evidence="11" id="KW-1185">Reference proteome</keyword>
<dbReference type="PROSITE" id="PS00107">
    <property type="entry name" value="PROTEIN_KINASE_ATP"/>
    <property type="match status" value="1"/>
</dbReference>
<keyword evidence="2" id="KW-0808">Transferase</keyword>
<dbReference type="GO" id="GO:0005524">
    <property type="term" value="F:ATP binding"/>
    <property type="evidence" value="ECO:0007669"/>
    <property type="project" value="UniProtKB-UniRule"/>
</dbReference>
<dbReference type="EMBL" id="MVBO01000183">
    <property type="protein sequence ID" value="OZJ02152.1"/>
    <property type="molecule type" value="Genomic_DNA"/>
</dbReference>
<evidence type="ECO:0000256" key="5">
    <source>
        <dbReference type="ARBA" id="ARBA00022840"/>
    </source>
</evidence>
<evidence type="ECO:0000256" key="6">
    <source>
        <dbReference type="PROSITE-ProRule" id="PRU10141"/>
    </source>
</evidence>
<feature type="domain" description="Protein kinase" evidence="9">
    <location>
        <begin position="52"/>
        <end position="309"/>
    </location>
</feature>
<feature type="binding site" evidence="6">
    <location>
        <position position="91"/>
    </location>
    <ligand>
        <name>ATP</name>
        <dbReference type="ChEBI" id="CHEBI:30616"/>
    </ligand>
</feature>
<evidence type="ECO:0000256" key="2">
    <source>
        <dbReference type="ARBA" id="ARBA00022679"/>
    </source>
</evidence>
<comment type="similarity">
    <text evidence="7">Belongs to the protein kinase superfamily.</text>
</comment>
<dbReference type="SMART" id="SM00220">
    <property type="entry name" value="S_TKc"/>
    <property type="match status" value="1"/>
</dbReference>
<keyword evidence="1 7" id="KW-0723">Serine/threonine-protein kinase</keyword>
<keyword evidence="4" id="KW-0418">Kinase</keyword>
<reference evidence="10 11" key="1">
    <citation type="journal article" date="2017" name="Mycologia">
        <title>Bifiguratus adelaidae, gen. et sp. nov., a new member of Mucoromycotina in endophytic and soil-dwelling habitats.</title>
        <authorList>
            <person name="Torres-Cruz T.J."/>
            <person name="Billingsley Tobias T.L."/>
            <person name="Almatruk M."/>
            <person name="Hesse C."/>
            <person name="Kuske C.R."/>
            <person name="Desiro A."/>
            <person name="Benucci G.M."/>
            <person name="Bonito G."/>
            <person name="Stajich J.E."/>
            <person name="Dunlap C."/>
            <person name="Arnold A.E."/>
            <person name="Porras-Alfaro A."/>
        </authorList>
    </citation>
    <scope>NUCLEOTIDE SEQUENCE [LARGE SCALE GENOMIC DNA]</scope>
    <source>
        <strain evidence="10 11">AZ0501</strain>
    </source>
</reference>
<evidence type="ECO:0000256" key="7">
    <source>
        <dbReference type="RuleBase" id="RU000304"/>
    </source>
</evidence>
<dbReference type="PROSITE" id="PS50011">
    <property type="entry name" value="PROTEIN_KINASE_DOM"/>
    <property type="match status" value="1"/>
</dbReference>
<evidence type="ECO:0000256" key="3">
    <source>
        <dbReference type="ARBA" id="ARBA00022741"/>
    </source>
</evidence>
<dbReference type="FunFam" id="1.10.510.10:FF:000026">
    <property type="entry name" value="Calcium/calmodulin-dependent protein kinase type 1"/>
    <property type="match status" value="1"/>
</dbReference>
<feature type="compositionally biased region" description="Basic residues" evidence="8">
    <location>
        <begin position="1"/>
        <end position="11"/>
    </location>
</feature>
<dbReference type="InterPro" id="IPR008271">
    <property type="entry name" value="Ser/Thr_kinase_AS"/>
</dbReference>
<evidence type="ECO:0000256" key="4">
    <source>
        <dbReference type="ARBA" id="ARBA00022777"/>
    </source>
</evidence>
<evidence type="ECO:0000256" key="8">
    <source>
        <dbReference type="SAM" id="MobiDB-lite"/>
    </source>
</evidence>
<accession>A0A261XUY3</accession>
<organism evidence="10 11">
    <name type="scientific">Bifiguratus adelaidae</name>
    <dbReference type="NCBI Taxonomy" id="1938954"/>
    <lineage>
        <taxon>Eukaryota</taxon>
        <taxon>Fungi</taxon>
        <taxon>Fungi incertae sedis</taxon>
        <taxon>Mucoromycota</taxon>
        <taxon>Mucoromycotina</taxon>
        <taxon>Endogonomycetes</taxon>
        <taxon>Endogonales</taxon>
        <taxon>Endogonales incertae sedis</taxon>
        <taxon>Bifiguratus</taxon>
    </lineage>
</organism>
<dbReference type="PROSITE" id="PS00108">
    <property type="entry name" value="PROTEIN_KINASE_ST"/>
    <property type="match status" value="1"/>
</dbReference>
<dbReference type="SUPFAM" id="SSF56112">
    <property type="entry name" value="Protein kinase-like (PK-like)"/>
    <property type="match status" value="1"/>
</dbReference>
<proteinExistence type="inferred from homology"/>
<dbReference type="Pfam" id="PF00069">
    <property type="entry name" value="Pkinase"/>
    <property type="match status" value="1"/>
</dbReference>